<reference evidence="2 3" key="1">
    <citation type="submission" date="2020-07" db="EMBL/GenBank/DDBJ databases">
        <title>Diversity of carbapenemase encoding genes among Pseudomonas putida group clinical isolates in a tertiary Brazilian hospital.</title>
        <authorList>
            <person name="Alberto-Lei F."/>
            <person name="Nodari C.S."/>
            <person name="Streling A.P."/>
            <person name="Paulino J.T."/>
            <person name="Bessa-Neto F.O."/>
            <person name="Cayo R."/>
            <person name="Gales A.C."/>
        </authorList>
    </citation>
    <scope>NUCLEOTIDE SEQUENCE [LARGE SCALE GENOMIC DNA]</scope>
    <source>
        <strain evidence="2 3">14535</strain>
    </source>
</reference>
<dbReference type="Gene3D" id="2.180.10.10">
    <property type="entry name" value="RHS repeat-associated core"/>
    <property type="match status" value="1"/>
</dbReference>
<gene>
    <name evidence="2" type="ORF">H4C44_03990</name>
</gene>
<keyword evidence="1" id="KW-0472">Membrane</keyword>
<dbReference type="NCBIfam" id="TIGR03696">
    <property type="entry name" value="Rhs_assc_core"/>
    <property type="match status" value="1"/>
</dbReference>
<sequence length="258" mass="28172">MATSLLGADRQRSVLSALPYGSRAYSPYGVMHSASPPTLAFCGQYRDALTGLYPLGNGHRYYQPSLMRFLSPDTLSPFDKGGLNAYCYCLGDPVNHHDPSAKSAEDVVIPILAGLTNVFSLFISVLKFRTMWRDRKMTSATGGYPASRTGEVTYSTPENPIAKPTRLAWTMSAISAGAALAGLGFSIARIVEPENDDYLWVTVGLTATGLFTSGVEAWQLIGSMQRNRYPIESLKFTRRSRESSLEDVHSNAARIRGD</sequence>
<evidence type="ECO:0000313" key="3">
    <source>
        <dbReference type="Proteomes" id="UP000556620"/>
    </source>
</evidence>
<dbReference type="Proteomes" id="UP000556620">
    <property type="component" value="Unassembled WGS sequence"/>
</dbReference>
<feature type="transmembrane region" description="Helical" evidence="1">
    <location>
        <begin position="199"/>
        <end position="221"/>
    </location>
</feature>
<dbReference type="AlphaFoldDB" id="A0A7W2JG08"/>
<dbReference type="EMBL" id="JACGCU010000004">
    <property type="protein sequence ID" value="MBA6058337.1"/>
    <property type="molecule type" value="Genomic_DNA"/>
</dbReference>
<feature type="transmembrane region" description="Helical" evidence="1">
    <location>
        <begin position="107"/>
        <end position="128"/>
    </location>
</feature>
<proteinExistence type="predicted"/>
<keyword evidence="1" id="KW-0812">Transmembrane</keyword>
<name>A0A7W2JG08_9PSED</name>
<comment type="caution">
    <text evidence="2">The sequence shown here is derived from an EMBL/GenBank/DDBJ whole genome shotgun (WGS) entry which is preliminary data.</text>
</comment>
<keyword evidence="1" id="KW-1133">Transmembrane helix</keyword>
<evidence type="ECO:0000313" key="2">
    <source>
        <dbReference type="EMBL" id="MBA6058337.1"/>
    </source>
</evidence>
<protein>
    <submittedName>
        <fullName evidence="2">RHS repeat-associated core domain-containing protein</fullName>
    </submittedName>
</protein>
<evidence type="ECO:0000256" key="1">
    <source>
        <dbReference type="SAM" id="Phobius"/>
    </source>
</evidence>
<dbReference type="RefSeq" id="WP_182365229.1">
    <property type="nucleotide sequence ID" value="NZ_JACGCU010000004.1"/>
</dbReference>
<accession>A0A7W2JG08</accession>
<dbReference type="SUPFAM" id="SSF56399">
    <property type="entry name" value="ADP-ribosylation"/>
    <property type="match status" value="1"/>
</dbReference>
<feature type="transmembrane region" description="Helical" evidence="1">
    <location>
        <begin position="167"/>
        <end position="187"/>
    </location>
</feature>
<dbReference type="InterPro" id="IPR022385">
    <property type="entry name" value="Rhs_assc_core"/>
</dbReference>
<organism evidence="2 3">
    <name type="scientific">Pseudomonas juntendi</name>
    <dbReference type="NCBI Taxonomy" id="2666183"/>
    <lineage>
        <taxon>Bacteria</taxon>
        <taxon>Pseudomonadati</taxon>
        <taxon>Pseudomonadota</taxon>
        <taxon>Gammaproteobacteria</taxon>
        <taxon>Pseudomonadales</taxon>
        <taxon>Pseudomonadaceae</taxon>
        <taxon>Pseudomonas</taxon>
    </lineage>
</organism>